<proteinExistence type="predicted"/>
<feature type="region of interest" description="Disordered" evidence="1">
    <location>
        <begin position="73"/>
        <end position="102"/>
    </location>
</feature>
<evidence type="ECO:0000313" key="3">
    <source>
        <dbReference type="Proteomes" id="UP000834458"/>
    </source>
</evidence>
<evidence type="ECO:0000256" key="1">
    <source>
        <dbReference type="SAM" id="MobiDB-lite"/>
    </source>
</evidence>
<organism evidence="2 3">
    <name type="scientific">Comamonas aquatica</name>
    <dbReference type="NCBI Taxonomy" id="225991"/>
    <lineage>
        <taxon>Bacteria</taxon>
        <taxon>Pseudomonadati</taxon>
        <taxon>Pseudomonadota</taxon>
        <taxon>Betaproteobacteria</taxon>
        <taxon>Burkholderiales</taxon>
        <taxon>Comamonadaceae</taxon>
        <taxon>Comamonas</taxon>
    </lineage>
</organism>
<dbReference type="AlphaFoldDB" id="A0AA35GKF8"/>
<gene>
    <name evidence="2" type="ORF">GHA_01740</name>
</gene>
<evidence type="ECO:0000313" key="2">
    <source>
        <dbReference type="EMBL" id="CAB5686613.1"/>
    </source>
</evidence>
<protein>
    <submittedName>
        <fullName evidence="2">Uncharacterized protein</fullName>
    </submittedName>
</protein>
<comment type="caution">
    <text evidence="2">The sequence shown here is derived from an EMBL/GenBank/DDBJ whole genome shotgun (WGS) entry which is preliminary data.</text>
</comment>
<name>A0AA35GKF8_9BURK</name>
<accession>A0AA35GKF8</accession>
<feature type="compositionally biased region" description="Low complexity" evidence="1">
    <location>
        <begin position="76"/>
        <end position="93"/>
    </location>
</feature>
<dbReference type="EMBL" id="CAHPSC010000020">
    <property type="protein sequence ID" value="CAB5686613.1"/>
    <property type="molecule type" value="Genomic_DNA"/>
</dbReference>
<dbReference type="Proteomes" id="UP000834458">
    <property type="component" value="Unassembled WGS sequence"/>
</dbReference>
<sequence length="102" mass="9963">MVMDSPRQPPRRRALGAFLGLCSLLLLPGCTVVTVTATAVSVTATAVGLAADVAVGTAKVVGHGVGAAVDALSEDGANAQPPAAPAPAGMVPPVAQPSPIWN</sequence>
<reference evidence="2" key="1">
    <citation type="submission" date="2020-05" db="EMBL/GenBank/DDBJ databases">
        <authorList>
            <person name="Delgado-Blas J."/>
        </authorList>
    </citation>
    <scope>NUCLEOTIDE SEQUENCE</scope>
    <source>
        <strain evidence="2">BB1454</strain>
    </source>
</reference>